<dbReference type="Pfam" id="PF01476">
    <property type="entry name" value="LysM"/>
    <property type="match status" value="4"/>
</dbReference>
<dbReference type="SUPFAM" id="SSF54106">
    <property type="entry name" value="LysM domain"/>
    <property type="match status" value="3"/>
</dbReference>
<dbReference type="AlphaFoldDB" id="A0A9W6GLX6"/>
<dbReference type="RefSeq" id="WP_281835986.1">
    <property type="nucleotide sequence ID" value="NZ_BSDY01000009.1"/>
</dbReference>
<dbReference type="CDD" id="cd00118">
    <property type="entry name" value="LysM"/>
    <property type="match status" value="4"/>
</dbReference>
<accession>A0A9W6GLX6</accession>
<dbReference type="InterPro" id="IPR016047">
    <property type="entry name" value="M23ase_b-sheet_dom"/>
</dbReference>
<evidence type="ECO:0000259" key="1">
    <source>
        <dbReference type="PROSITE" id="PS51782"/>
    </source>
</evidence>
<dbReference type="PANTHER" id="PTHR21666:SF270">
    <property type="entry name" value="MUREIN HYDROLASE ACTIVATOR ENVC"/>
    <property type="match status" value="1"/>
</dbReference>
<dbReference type="PROSITE" id="PS51782">
    <property type="entry name" value="LYSM"/>
    <property type="match status" value="4"/>
</dbReference>
<dbReference type="InterPro" id="IPR018392">
    <property type="entry name" value="LysM"/>
</dbReference>
<dbReference type="CDD" id="cd12797">
    <property type="entry name" value="M23_peptidase"/>
    <property type="match status" value="1"/>
</dbReference>
<feature type="domain" description="LysM" evidence="1">
    <location>
        <begin position="20"/>
        <end position="63"/>
    </location>
</feature>
<dbReference type="Proteomes" id="UP001144471">
    <property type="component" value="Unassembled WGS sequence"/>
</dbReference>
<comment type="caution">
    <text evidence="2">The sequence shown here is derived from an EMBL/GenBank/DDBJ whole genome shotgun (WGS) entry which is preliminary data.</text>
</comment>
<sequence>MKFKKLFIPVIFLSKLVFAEDYMVRHGDTLSGIAAIHNISLEKLKEINDLDGDRIRIGQKLYVGDYRNHIVRNGENLALIAKKYGIGVDELKRINSLKNDRIYPGQKLNIYDFSEHIVARGESLVSIAGRYNMKIEDLRDLNDLNGDVIRVGQTLKVGQIRTHKVKSGENLGLIAKKYSTTTGELRRINNLKDSRIYPGQELKITGSTLTPKVGAVASTGNLDFYWPVQWRGVNSSWGYRTHPVSGKRGSFHTGVDLKAAMNTPVKSAEGGTVRIAGWLRGYGKTVVIDHPNGYSTWYAHLDKIDVRAGQKVDRATKIAESGQTGNVTGPHLHFEVRINNKSVDPIRYRG</sequence>
<dbReference type="PANTHER" id="PTHR21666">
    <property type="entry name" value="PEPTIDASE-RELATED"/>
    <property type="match status" value="1"/>
</dbReference>
<dbReference type="SUPFAM" id="SSF51261">
    <property type="entry name" value="Duplicated hybrid motif"/>
    <property type="match status" value="1"/>
</dbReference>
<feature type="domain" description="LysM" evidence="1">
    <location>
        <begin position="114"/>
        <end position="157"/>
    </location>
</feature>
<dbReference type="Gene3D" id="3.10.350.10">
    <property type="entry name" value="LysM domain"/>
    <property type="match status" value="4"/>
</dbReference>
<feature type="domain" description="LysM" evidence="1">
    <location>
        <begin position="161"/>
        <end position="204"/>
    </location>
</feature>
<dbReference type="SMART" id="SM00257">
    <property type="entry name" value="LysM"/>
    <property type="match status" value="4"/>
</dbReference>
<proteinExistence type="predicted"/>
<organism evidence="2 3">
    <name type="scientific">Propionigenium maris DSM 9537</name>
    <dbReference type="NCBI Taxonomy" id="1123000"/>
    <lineage>
        <taxon>Bacteria</taxon>
        <taxon>Fusobacteriati</taxon>
        <taxon>Fusobacteriota</taxon>
        <taxon>Fusobacteriia</taxon>
        <taxon>Fusobacteriales</taxon>
        <taxon>Fusobacteriaceae</taxon>
        <taxon>Propionigenium</taxon>
    </lineage>
</organism>
<evidence type="ECO:0000313" key="2">
    <source>
        <dbReference type="EMBL" id="GLI56692.1"/>
    </source>
</evidence>
<name>A0A9W6GLX6_9FUSO</name>
<reference evidence="2" key="1">
    <citation type="submission" date="2022-12" db="EMBL/GenBank/DDBJ databases">
        <title>Reference genome sequencing for broad-spectrum identification of bacterial and archaeal isolates by mass spectrometry.</title>
        <authorList>
            <person name="Sekiguchi Y."/>
            <person name="Tourlousse D.M."/>
        </authorList>
    </citation>
    <scope>NUCLEOTIDE SEQUENCE</scope>
    <source>
        <strain evidence="2">10succ1</strain>
    </source>
</reference>
<dbReference type="GO" id="GO:0004222">
    <property type="term" value="F:metalloendopeptidase activity"/>
    <property type="evidence" value="ECO:0007669"/>
    <property type="project" value="TreeGrafter"/>
</dbReference>
<dbReference type="InterPro" id="IPR011055">
    <property type="entry name" value="Dup_hybrid_motif"/>
</dbReference>
<keyword evidence="3" id="KW-1185">Reference proteome</keyword>
<feature type="domain" description="LysM" evidence="1">
    <location>
        <begin position="67"/>
        <end position="110"/>
    </location>
</feature>
<dbReference type="InterPro" id="IPR036779">
    <property type="entry name" value="LysM_dom_sf"/>
</dbReference>
<dbReference type="Pfam" id="PF01551">
    <property type="entry name" value="Peptidase_M23"/>
    <property type="match status" value="1"/>
</dbReference>
<gene>
    <name evidence="2" type="ORF">PM10SUCC1_22060</name>
</gene>
<dbReference type="EMBL" id="BSDY01000009">
    <property type="protein sequence ID" value="GLI56692.1"/>
    <property type="molecule type" value="Genomic_DNA"/>
</dbReference>
<evidence type="ECO:0000313" key="3">
    <source>
        <dbReference type="Proteomes" id="UP001144471"/>
    </source>
</evidence>
<dbReference type="InterPro" id="IPR050570">
    <property type="entry name" value="Cell_wall_metabolism_enzyme"/>
</dbReference>
<dbReference type="Gene3D" id="2.70.70.10">
    <property type="entry name" value="Glucose Permease (Domain IIA)"/>
    <property type="match status" value="1"/>
</dbReference>
<protein>
    <recommendedName>
        <fullName evidence="1">LysM domain-containing protein</fullName>
    </recommendedName>
</protein>